<reference evidence="2" key="1">
    <citation type="journal article" date="2014" name="Genome Announc.">
        <title>Draft genome sequences of six enterohepatic helicobacter species isolated from humans and one from rhesus macaques.</title>
        <authorList>
            <person name="Shen Z."/>
            <person name="Sheh A."/>
            <person name="Young S.K."/>
            <person name="Abouelliel A."/>
            <person name="Ward D.V."/>
            <person name="Earl A.M."/>
            <person name="Fox J.G."/>
        </authorList>
    </citation>
    <scope>NUCLEOTIDE SEQUENCE [LARGE SCALE GENOMIC DNA]</scope>
    <source>
        <strain evidence="2">CCUG 18818</strain>
    </source>
</reference>
<accession>A0ABN0B9L4</accession>
<evidence type="ECO:0000313" key="1">
    <source>
        <dbReference type="EMBL" id="EFR46289.1"/>
    </source>
</evidence>
<proteinExistence type="predicted"/>
<keyword evidence="2" id="KW-1185">Reference proteome</keyword>
<organism evidence="1 2">
    <name type="scientific">Helicobacter cinaedi CCUG 18818 = ATCC BAA-847</name>
    <dbReference type="NCBI Taxonomy" id="537971"/>
    <lineage>
        <taxon>Bacteria</taxon>
        <taxon>Pseudomonadati</taxon>
        <taxon>Campylobacterota</taxon>
        <taxon>Epsilonproteobacteria</taxon>
        <taxon>Campylobacterales</taxon>
        <taxon>Helicobacteraceae</taxon>
        <taxon>Helicobacter</taxon>
    </lineage>
</organism>
<dbReference type="Proteomes" id="UP000005755">
    <property type="component" value="Unassembled WGS sequence"/>
</dbReference>
<sequence length="44" mass="5259">MLRLTKHKQTQCSVKVYRILLLFYKKSQYSPIFTHKPCISLFGI</sequence>
<dbReference type="EMBL" id="DS990391">
    <property type="protein sequence ID" value="EFR46289.1"/>
    <property type="molecule type" value="Genomic_DNA"/>
</dbReference>
<evidence type="ECO:0000313" key="2">
    <source>
        <dbReference type="Proteomes" id="UP000005755"/>
    </source>
</evidence>
<name>A0ABN0B9L4_9HELI</name>
<gene>
    <name evidence="1" type="ORF">HCCG_00835</name>
</gene>
<protein>
    <submittedName>
        <fullName evidence="1">Uncharacterized protein</fullName>
    </submittedName>
</protein>